<sequence>MYGQVLGELSLSGSSLRYSLYWYFLMFNSADFNRHVIRTFLYGTTELADTFGAITDMAWQIDTKWKLVFETDFHGNCIYGSYFYLLKKIRNGHRVRIAIENEYQETYLLWIYDSSIWTMTMQSLSNNGNRFQRLPVYRKVKIACSNGFVQSYEINFQSGELNFHETKNTTLRWFVDVQGVERSF</sequence>
<gene>
    <name evidence="1" type="ORF">FSP39_005014</name>
</gene>
<name>A0AA88YS24_PINIB</name>
<evidence type="ECO:0000313" key="1">
    <source>
        <dbReference type="EMBL" id="KAK3105761.1"/>
    </source>
</evidence>
<proteinExistence type="predicted"/>
<reference evidence="1" key="1">
    <citation type="submission" date="2019-08" db="EMBL/GenBank/DDBJ databases">
        <title>The improved chromosome-level genome for the pearl oyster Pinctada fucata martensii using PacBio sequencing and Hi-C.</title>
        <authorList>
            <person name="Zheng Z."/>
        </authorList>
    </citation>
    <scope>NUCLEOTIDE SEQUENCE</scope>
    <source>
        <strain evidence="1">ZZ-2019</strain>
        <tissue evidence="1">Adductor muscle</tissue>
    </source>
</reference>
<accession>A0AA88YS24</accession>
<keyword evidence="2" id="KW-1185">Reference proteome</keyword>
<dbReference type="EMBL" id="VSWD01000003">
    <property type="protein sequence ID" value="KAK3105761.1"/>
    <property type="molecule type" value="Genomic_DNA"/>
</dbReference>
<comment type="caution">
    <text evidence="1">The sequence shown here is derived from an EMBL/GenBank/DDBJ whole genome shotgun (WGS) entry which is preliminary data.</text>
</comment>
<protein>
    <submittedName>
        <fullName evidence="1">Uncharacterized protein</fullName>
    </submittedName>
</protein>
<evidence type="ECO:0000313" key="2">
    <source>
        <dbReference type="Proteomes" id="UP001186944"/>
    </source>
</evidence>
<organism evidence="1 2">
    <name type="scientific">Pinctada imbricata</name>
    <name type="common">Atlantic pearl-oyster</name>
    <name type="synonym">Pinctada martensii</name>
    <dbReference type="NCBI Taxonomy" id="66713"/>
    <lineage>
        <taxon>Eukaryota</taxon>
        <taxon>Metazoa</taxon>
        <taxon>Spiralia</taxon>
        <taxon>Lophotrochozoa</taxon>
        <taxon>Mollusca</taxon>
        <taxon>Bivalvia</taxon>
        <taxon>Autobranchia</taxon>
        <taxon>Pteriomorphia</taxon>
        <taxon>Pterioida</taxon>
        <taxon>Pterioidea</taxon>
        <taxon>Pteriidae</taxon>
        <taxon>Pinctada</taxon>
    </lineage>
</organism>
<dbReference type="Proteomes" id="UP001186944">
    <property type="component" value="Unassembled WGS sequence"/>
</dbReference>
<dbReference type="AlphaFoldDB" id="A0AA88YS24"/>